<accession>A0A195BWH6</accession>
<keyword evidence="3" id="KW-1185">Reference proteome</keyword>
<organism evidence="2 3">
    <name type="scientific">Atta colombica</name>
    <dbReference type="NCBI Taxonomy" id="520822"/>
    <lineage>
        <taxon>Eukaryota</taxon>
        <taxon>Metazoa</taxon>
        <taxon>Ecdysozoa</taxon>
        <taxon>Arthropoda</taxon>
        <taxon>Hexapoda</taxon>
        <taxon>Insecta</taxon>
        <taxon>Pterygota</taxon>
        <taxon>Neoptera</taxon>
        <taxon>Endopterygota</taxon>
        <taxon>Hymenoptera</taxon>
        <taxon>Apocrita</taxon>
        <taxon>Aculeata</taxon>
        <taxon>Formicoidea</taxon>
        <taxon>Formicidae</taxon>
        <taxon>Myrmicinae</taxon>
        <taxon>Atta</taxon>
    </lineage>
</organism>
<feature type="compositionally biased region" description="Basic and acidic residues" evidence="1">
    <location>
        <begin position="67"/>
        <end position="87"/>
    </location>
</feature>
<dbReference type="EMBL" id="KQ976401">
    <property type="protein sequence ID" value="KYM92323.1"/>
    <property type="molecule type" value="Genomic_DNA"/>
</dbReference>
<proteinExistence type="predicted"/>
<evidence type="ECO:0000256" key="1">
    <source>
        <dbReference type="SAM" id="MobiDB-lite"/>
    </source>
</evidence>
<evidence type="ECO:0000313" key="3">
    <source>
        <dbReference type="Proteomes" id="UP000078540"/>
    </source>
</evidence>
<dbReference type="Proteomes" id="UP000078540">
    <property type="component" value="Unassembled WGS sequence"/>
</dbReference>
<feature type="compositionally biased region" description="Basic residues" evidence="1">
    <location>
        <begin position="57"/>
        <end position="66"/>
    </location>
</feature>
<evidence type="ECO:0000313" key="2">
    <source>
        <dbReference type="EMBL" id="KYM92323.1"/>
    </source>
</evidence>
<reference evidence="2 3" key="1">
    <citation type="submission" date="2015-09" db="EMBL/GenBank/DDBJ databases">
        <title>Atta colombica WGS genome.</title>
        <authorList>
            <person name="Nygaard S."/>
            <person name="Hu H."/>
            <person name="Boomsma J."/>
            <person name="Zhang G."/>
        </authorList>
    </citation>
    <scope>NUCLEOTIDE SEQUENCE [LARGE SCALE GENOMIC DNA]</scope>
    <source>
        <strain evidence="2">Treedump-2</strain>
        <tissue evidence="2">Whole body</tissue>
    </source>
</reference>
<name>A0A195BWH6_9HYME</name>
<protein>
    <submittedName>
        <fullName evidence="2">Uncharacterized protein</fullName>
    </submittedName>
</protein>
<gene>
    <name evidence="2" type="ORF">ALC53_00778</name>
</gene>
<dbReference type="AlphaFoldDB" id="A0A195BWH6"/>
<sequence>MCASVVEYLRISFFAFLSLQRERDTRSVFRDCSSLPYRTFRKRLTASCKPMTMMTATKKKKKKKRREKEERTTTSEQHDRAHIQAEKARKRGRREKERVRNLCEIAVRPTHTVVADRDLSRCATPLRDCFRTDERARETKALSRQVGMRIRRDGRRRTRQLELEMGGQAPTDGDTGGTIFAFGQIINPEVLTFFAS</sequence>
<feature type="region of interest" description="Disordered" evidence="1">
    <location>
        <begin position="55"/>
        <end position="95"/>
    </location>
</feature>